<dbReference type="CDD" id="cd05819">
    <property type="entry name" value="NHL"/>
    <property type="match status" value="1"/>
</dbReference>
<feature type="repeat" description="NHL" evidence="9">
    <location>
        <begin position="575"/>
        <end position="618"/>
    </location>
</feature>
<dbReference type="SUPFAM" id="SSF101898">
    <property type="entry name" value="NHL repeat"/>
    <property type="match status" value="2"/>
</dbReference>
<dbReference type="PANTHER" id="PTHR25462:SF229">
    <property type="entry name" value="TRANSCRIPTION INTERMEDIARY FACTOR 1-BETA"/>
    <property type="match status" value="1"/>
</dbReference>
<evidence type="ECO:0000256" key="10">
    <source>
        <dbReference type="SAM" id="Coils"/>
    </source>
</evidence>
<dbReference type="OMA" id="CDLERDV"/>
<evidence type="ECO:0000256" key="4">
    <source>
        <dbReference type="ARBA" id="ARBA00022723"/>
    </source>
</evidence>
<dbReference type="InterPro" id="IPR003649">
    <property type="entry name" value="Bbox_C"/>
</dbReference>
<feature type="domain" description="B box-type" evidence="12">
    <location>
        <begin position="722"/>
        <end position="769"/>
    </location>
</feature>
<dbReference type="SUPFAM" id="SSF57845">
    <property type="entry name" value="B-box zinc-binding domain"/>
    <property type="match status" value="2"/>
</dbReference>
<evidence type="ECO:0000256" key="2">
    <source>
        <dbReference type="ARBA" id="ARBA00008518"/>
    </source>
</evidence>
<dbReference type="GeneID" id="118408726"/>
<dbReference type="Pfam" id="PF00643">
    <property type="entry name" value="zf-B_box"/>
    <property type="match status" value="3"/>
</dbReference>
<feature type="repeat" description="NHL" evidence="9">
    <location>
        <begin position="1154"/>
        <end position="1195"/>
    </location>
</feature>
<dbReference type="Pfam" id="PF17170">
    <property type="entry name" value="DUF5128"/>
    <property type="match status" value="1"/>
</dbReference>
<name>A0A9J7HT98_BRAFL</name>
<feature type="domain" description="B box-type" evidence="12">
    <location>
        <begin position="785"/>
        <end position="825"/>
    </location>
</feature>
<dbReference type="InterPro" id="IPR011042">
    <property type="entry name" value="6-blade_b-propeller_TolB-like"/>
</dbReference>
<evidence type="ECO:0000313" key="14">
    <source>
        <dbReference type="RefSeq" id="XP_035665471.1"/>
    </source>
</evidence>
<dbReference type="Proteomes" id="UP000001554">
    <property type="component" value="Unplaced"/>
</dbReference>
<reference evidence="14" key="1">
    <citation type="submission" date="2025-08" db="UniProtKB">
        <authorList>
            <consortium name="RefSeq"/>
        </authorList>
    </citation>
    <scope>IDENTIFICATION</scope>
    <source>
        <strain evidence="14">S238N-H82</strain>
        <tissue evidence="14">Testes</tissue>
    </source>
</reference>
<dbReference type="GO" id="GO:0061630">
    <property type="term" value="F:ubiquitin protein ligase activity"/>
    <property type="evidence" value="ECO:0000318"/>
    <property type="project" value="GO_Central"/>
</dbReference>
<dbReference type="GO" id="GO:0008270">
    <property type="term" value="F:zinc ion binding"/>
    <property type="evidence" value="ECO:0007669"/>
    <property type="project" value="UniProtKB-KW"/>
</dbReference>
<dbReference type="SMART" id="SM00336">
    <property type="entry name" value="BBOX"/>
    <property type="match status" value="4"/>
</dbReference>
<dbReference type="Gene3D" id="3.30.160.60">
    <property type="entry name" value="Classic Zinc Finger"/>
    <property type="match status" value="2"/>
</dbReference>
<dbReference type="SUPFAM" id="SSF57850">
    <property type="entry name" value="RING/U-box"/>
    <property type="match status" value="1"/>
</dbReference>
<dbReference type="Gene3D" id="2.120.10.30">
    <property type="entry name" value="TolB, C-terminal domain"/>
    <property type="match status" value="2"/>
</dbReference>
<keyword evidence="4" id="KW-0479">Metal-binding</keyword>
<dbReference type="FunFam" id="3.30.40.10:FF:000656">
    <property type="entry name" value="Uncharacterized protein"/>
    <property type="match status" value="1"/>
</dbReference>
<dbReference type="InterPro" id="IPR017907">
    <property type="entry name" value="Znf_RING_CS"/>
</dbReference>
<dbReference type="PROSITE" id="PS51125">
    <property type="entry name" value="NHL"/>
    <property type="match status" value="6"/>
</dbReference>
<gene>
    <name evidence="14" type="primary">LOC118408726</name>
</gene>
<dbReference type="SMART" id="SM00502">
    <property type="entry name" value="BBC"/>
    <property type="match status" value="2"/>
</dbReference>
<evidence type="ECO:0000259" key="11">
    <source>
        <dbReference type="PROSITE" id="PS50089"/>
    </source>
</evidence>
<comment type="similarity">
    <text evidence="2">Belongs to the TRIM/RBCC family.</text>
</comment>
<evidence type="ECO:0000256" key="8">
    <source>
        <dbReference type="PROSITE-ProRule" id="PRU00024"/>
    </source>
</evidence>
<evidence type="ECO:0000256" key="5">
    <source>
        <dbReference type="ARBA" id="ARBA00022737"/>
    </source>
</evidence>
<dbReference type="Gene3D" id="2.40.10.500">
    <property type="match status" value="2"/>
</dbReference>
<dbReference type="InterPro" id="IPR000315">
    <property type="entry name" value="Znf_B-box"/>
</dbReference>
<feature type="repeat" description="NHL" evidence="9">
    <location>
        <begin position="1022"/>
        <end position="1065"/>
    </location>
</feature>
<protein>
    <recommendedName>
        <fullName evidence="3">RING-type E3 ubiquitin transferase</fullName>
        <ecNumber evidence="3">2.3.2.27</ecNumber>
    </recommendedName>
</protein>
<evidence type="ECO:0000256" key="1">
    <source>
        <dbReference type="ARBA" id="ARBA00000900"/>
    </source>
</evidence>
<dbReference type="InterPro" id="IPR001841">
    <property type="entry name" value="Znf_RING"/>
</dbReference>
<keyword evidence="6 8" id="KW-0863">Zinc-finger</keyword>
<feature type="coiled-coil region" evidence="10">
    <location>
        <begin position="826"/>
        <end position="892"/>
    </location>
</feature>
<dbReference type="EC" id="2.3.2.27" evidence="3"/>
<dbReference type="InterPro" id="IPR047153">
    <property type="entry name" value="TRIM45/56/19-like"/>
</dbReference>
<evidence type="ECO:0000256" key="9">
    <source>
        <dbReference type="PROSITE-ProRule" id="PRU00504"/>
    </source>
</evidence>
<evidence type="ECO:0000256" key="7">
    <source>
        <dbReference type="ARBA" id="ARBA00022833"/>
    </source>
</evidence>
<organism evidence="13 14">
    <name type="scientific">Branchiostoma floridae</name>
    <name type="common">Florida lancelet</name>
    <name type="synonym">Amphioxus</name>
    <dbReference type="NCBI Taxonomy" id="7739"/>
    <lineage>
        <taxon>Eukaryota</taxon>
        <taxon>Metazoa</taxon>
        <taxon>Chordata</taxon>
        <taxon>Cephalochordata</taxon>
        <taxon>Leptocardii</taxon>
        <taxon>Amphioxiformes</taxon>
        <taxon>Branchiostomatidae</taxon>
        <taxon>Branchiostoma</taxon>
    </lineage>
</organism>
<dbReference type="OrthoDB" id="6265224at2759"/>
<sequence length="1284" mass="143252">MASNAFSEITEEFLVCQICLEDFRQPKVLPCLHTFCQPCLERLLVTEPVGKLSCPTCRQDVPLPQNGVQGLKSNFLVCKLHDIMRQQPKVSGKTSESQREGIPCTACARGIPAEFYCVECTDYLCHVCNDTHRGLKGTRSHKVLTIQDLQSGRLANEIRARKSSKCEDHNELNKFYCDTCHRVICLHCVVPAHKDHQYVEIEKAAERERTKIKAKLSSVKNTADLHEKWIEELQSVKNNWPSQVQCAEKEIEKQAEAIIEAVQKVKSEKISQLRAMNAAREKQMEAAMEAAEMDLASAKSCVQFTDNVLEYGSPAEVMSVAGELTVRLEQTTDTEIAKRADLTNGFMDLTFDLPACDLERDVSKLIGGIKETRVSFTKMSPVPINVEIGTRRGSPTLLKTVGQKGSRDGQFNFPTSLAVTTDGDIVVTESNNFRLQFLDKDDSFKKKVELEFNPRCVATLSNGDLLVTGDGHKIHVLDKQGRESRVIKVIGAAENDKTTLGIAVDSLERIIVTIGYQVFVLSSTGDVILKFGDKGQRQQQLGPYLRLTVNSSNQIIISDWDNHNLKIFDPTGRYLFTCGSRGSGPGQLFFPYCVITDGEDNIIVADWNNHRVSLFSRDGTFIRHVLTREEHGLNYPRGLTLTRDDYLLVSNQHCIKIFKIRVWRSSLATEPVGKLSCPTCRQDVPLPENGVQGLKSNFLVGKLHDIMRQQPKVSGKTSESQREGIPCTACARGIPAEFYCVECTDYLCHVCNDTHRGLKGTRSHKVMTIQDDLQSGRLANEIRARESSKCEDHNELNKFYCDTCHRVICLHCVVTAHKDHQYVEIEKAAERERAKIKAKLSSVKNTADLHEKWIEELQSVKNDWHLQVQRTEEQIEKQAEAIIEAVQKVKSEKISQLRAMNAAREKQMEAAMEAAEMDLASAKSCVQFTDNVLEYGSPAEVMSVAGELTARMEQTADEKIAKRAKLTNGFMNLTFDPPACDLERDVSKLIGGIKETRASFTKMSPFPINVEICTRRGSPTLLKTVGQKGSRDGQFKFPTSLAVTTDGDIVVTDSDNFRLQFLDKDGSFKKKFAFEFNPCCVAALTNGDLLVTGDGHKIHVLDKQGRELRVIQVKGSAEKDKTTQGIAVDGLGRIIITIGYQVFVLSPSGDVILKFGDKGQGQQQLGSYLRVTVNSSNQIIISDFGNHNLKIFDPTGRHLFTCGSHGSGLGQLCRPNCVVTDSEGNIIVADFWNHRVSLFSQDGTFIRHVLTPEEHGMCYPKGLTLTQDGHLFVTDCHSIKIFKV</sequence>
<dbReference type="InterPro" id="IPR018957">
    <property type="entry name" value="Znf_C3HC4_RING-type"/>
</dbReference>
<dbReference type="PANTHER" id="PTHR25462">
    <property type="entry name" value="BONUS, ISOFORM C-RELATED"/>
    <property type="match status" value="1"/>
</dbReference>
<feature type="domain" description="B box-type" evidence="12">
    <location>
        <begin position="99"/>
        <end position="146"/>
    </location>
</feature>
<comment type="catalytic activity">
    <reaction evidence="1">
        <text>S-ubiquitinyl-[E2 ubiquitin-conjugating enzyme]-L-cysteine + [acceptor protein]-L-lysine = [E2 ubiquitin-conjugating enzyme]-L-cysteine + N(6)-ubiquitinyl-[acceptor protein]-L-lysine.</text>
        <dbReference type="EC" id="2.3.2.27"/>
    </reaction>
</comment>
<dbReference type="InterPro" id="IPR013083">
    <property type="entry name" value="Znf_RING/FYVE/PHD"/>
</dbReference>
<keyword evidence="13" id="KW-1185">Reference proteome</keyword>
<feature type="repeat" description="NHL" evidence="9">
    <location>
        <begin position="547"/>
        <end position="571"/>
    </location>
</feature>
<feature type="domain" description="RING-type" evidence="11">
    <location>
        <begin position="16"/>
        <end position="58"/>
    </location>
</feature>
<dbReference type="FunFam" id="3.30.160.60:FF:003327">
    <property type="entry name" value="Uncharacterized protein"/>
    <property type="match status" value="1"/>
</dbReference>
<accession>A0A9J7HT98</accession>
<proteinExistence type="inferred from homology"/>
<dbReference type="Pfam" id="PF00097">
    <property type="entry name" value="zf-C3HC4"/>
    <property type="match status" value="1"/>
</dbReference>
<dbReference type="KEGG" id="bfo:118408726"/>
<dbReference type="PROSITE" id="PS50089">
    <property type="entry name" value="ZF_RING_2"/>
    <property type="match status" value="1"/>
</dbReference>
<dbReference type="PROSITE" id="PS00518">
    <property type="entry name" value="ZF_RING_1"/>
    <property type="match status" value="1"/>
</dbReference>
<feature type="repeat" description="NHL" evidence="9">
    <location>
        <begin position="1199"/>
        <end position="1242"/>
    </location>
</feature>
<feature type="domain" description="B box-type" evidence="12">
    <location>
        <begin position="161"/>
        <end position="201"/>
    </location>
</feature>
<dbReference type="SMART" id="SM00184">
    <property type="entry name" value="RING"/>
    <property type="match status" value="1"/>
</dbReference>
<dbReference type="PROSITE" id="PS50119">
    <property type="entry name" value="ZF_BBOX"/>
    <property type="match status" value="4"/>
</dbReference>
<evidence type="ECO:0000256" key="3">
    <source>
        <dbReference type="ARBA" id="ARBA00012483"/>
    </source>
</evidence>
<dbReference type="Gene3D" id="3.30.40.10">
    <property type="entry name" value="Zinc/RING finger domain, C3HC4 (zinc finger)"/>
    <property type="match status" value="1"/>
</dbReference>
<evidence type="ECO:0000256" key="6">
    <source>
        <dbReference type="ARBA" id="ARBA00022771"/>
    </source>
</evidence>
<keyword evidence="5" id="KW-0677">Repeat</keyword>
<dbReference type="RefSeq" id="XP_035665471.1">
    <property type="nucleotide sequence ID" value="XM_035809578.1"/>
</dbReference>
<dbReference type="InterPro" id="IPR001258">
    <property type="entry name" value="NHL_repeat"/>
</dbReference>
<keyword evidence="7" id="KW-0862">Zinc</keyword>
<feature type="repeat" description="NHL" evidence="9">
    <location>
        <begin position="398"/>
        <end position="441"/>
    </location>
</feature>
<dbReference type="Pfam" id="PF01436">
    <property type="entry name" value="NHL"/>
    <property type="match status" value="3"/>
</dbReference>
<keyword evidence="10" id="KW-0175">Coiled coil</keyword>
<evidence type="ECO:0000313" key="13">
    <source>
        <dbReference type="Proteomes" id="UP000001554"/>
    </source>
</evidence>
<evidence type="ECO:0000259" key="12">
    <source>
        <dbReference type="PROSITE" id="PS50119"/>
    </source>
</evidence>